<organism evidence="2 3">
    <name type="scientific">Sesamum alatum</name>
    <dbReference type="NCBI Taxonomy" id="300844"/>
    <lineage>
        <taxon>Eukaryota</taxon>
        <taxon>Viridiplantae</taxon>
        <taxon>Streptophyta</taxon>
        <taxon>Embryophyta</taxon>
        <taxon>Tracheophyta</taxon>
        <taxon>Spermatophyta</taxon>
        <taxon>Magnoliopsida</taxon>
        <taxon>eudicotyledons</taxon>
        <taxon>Gunneridae</taxon>
        <taxon>Pentapetalae</taxon>
        <taxon>asterids</taxon>
        <taxon>lamiids</taxon>
        <taxon>Lamiales</taxon>
        <taxon>Pedaliaceae</taxon>
        <taxon>Sesamum</taxon>
    </lineage>
</organism>
<evidence type="ECO:0000256" key="1">
    <source>
        <dbReference type="SAM" id="MobiDB-lite"/>
    </source>
</evidence>
<protein>
    <submittedName>
        <fullName evidence="2">Uncharacterized protein</fullName>
    </submittedName>
</protein>
<feature type="compositionally biased region" description="Low complexity" evidence="1">
    <location>
        <begin position="41"/>
        <end position="74"/>
    </location>
</feature>
<comment type="caution">
    <text evidence="2">The sequence shown here is derived from an EMBL/GenBank/DDBJ whole genome shotgun (WGS) entry which is preliminary data.</text>
</comment>
<evidence type="ECO:0000313" key="2">
    <source>
        <dbReference type="EMBL" id="KAK4428609.1"/>
    </source>
</evidence>
<dbReference type="EMBL" id="JACGWO010000004">
    <property type="protein sequence ID" value="KAK4428609.1"/>
    <property type="molecule type" value="Genomic_DNA"/>
</dbReference>
<accession>A0AAE1YEG7</accession>
<keyword evidence="3" id="KW-1185">Reference proteome</keyword>
<sequence length="161" mass="17938">MTCISIALFYKYEVIWPTFIPYPRPWLRSEKHPWCDLLASSSSTSISSPSASSKCSSDSNSSESSVTSPSTTSPSSPPKRTETCKRKNHGKGSRSSRSSKRSQARSEKRKAKKVAEEVESLRLIHDVTEWWKGAHKDLHTSACRSAEMEGEKLIADWAISS</sequence>
<dbReference type="AlphaFoldDB" id="A0AAE1YEG7"/>
<proteinExistence type="predicted"/>
<name>A0AAE1YEG7_9LAMI</name>
<dbReference type="Proteomes" id="UP001293254">
    <property type="component" value="Unassembled WGS sequence"/>
</dbReference>
<evidence type="ECO:0000313" key="3">
    <source>
        <dbReference type="Proteomes" id="UP001293254"/>
    </source>
</evidence>
<feature type="region of interest" description="Disordered" evidence="1">
    <location>
        <begin position="41"/>
        <end position="114"/>
    </location>
</feature>
<reference evidence="2" key="2">
    <citation type="journal article" date="2024" name="Plant">
        <title>Genomic evolution and insights into agronomic trait innovations of Sesamum species.</title>
        <authorList>
            <person name="Miao H."/>
            <person name="Wang L."/>
            <person name="Qu L."/>
            <person name="Liu H."/>
            <person name="Sun Y."/>
            <person name="Le M."/>
            <person name="Wang Q."/>
            <person name="Wei S."/>
            <person name="Zheng Y."/>
            <person name="Lin W."/>
            <person name="Duan Y."/>
            <person name="Cao H."/>
            <person name="Xiong S."/>
            <person name="Wang X."/>
            <person name="Wei L."/>
            <person name="Li C."/>
            <person name="Ma Q."/>
            <person name="Ju M."/>
            <person name="Zhao R."/>
            <person name="Li G."/>
            <person name="Mu C."/>
            <person name="Tian Q."/>
            <person name="Mei H."/>
            <person name="Zhang T."/>
            <person name="Gao T."/>
            <person name="Zhang H."/>
        </authorList>
    </citation>
    <scope>NUCLEOTIDE SEQUENCE</scope>
    <source>
        <strain evidence="2">3651</strain>
    </source>
</reference>
<gene>
    <name evidence="2" type="ORF">Salat_1160700</name>
</gene>
<feature type="compositionally biased region" description="Basic residues" evidence="1">
    <location>
        <begin position="86"/>
        <end position="112"/>
    </location>
</feature>
<reference evidence="2" key="1">
    <citation type="submission" date="2020-06" db="EMBL/GenBank/DDBJ databases">
        <authorList>
            <person name="Li T."/>
            <person name="Hu X."/>
            <person name="Zhang T."/>
            <person name="Song X."/>
            <person name="Zhang H."/>
            <person name="Dai N."/>
            <person name="Sheng W."/>
            <person name="Hou X."/>
            <person name="Wei L."/>
        </authorList>
    </citation>
    <scope>NUCLEOTIDE SEQUENCE</scope>
    <source>
        <strain evidence="2">3651</strain>
        <tissue evidence="2">Leaf</tissue>
    </source>
</reference>